<evidence type="ECO:0000256" key="1">
    <source>
        <dbReference type="SAM" id="Phobius"/>
    </source>
</evidence>
<keyword evidence="1" id="KW-0812">Transmembrane</keyword>
<organism evidence="2 3">
    <name type="scientific">Thermoplasma volcanium (strain ATCC 51530 / DSM 4299 / JCM 9571 / NBRC 15438 / GSS1)</name>
    <dbReference type="NCBI Taxonomy" id="273116"/>
    <lineage>
        <taxon>Archaea</taxon>
        <taxon>Methanobacteriati</taxon>
        <taxon>Thermoplasmatota</taxon>
        <taxon>Thermoplasmata</taxon>
        <taxon>Thermoplasmatales</taxon>
        <taxon>Thermoplasmataceae</taxon>
        <taxon>Thermoplasma</taxon>
    </lineage>
</organism>
<accession>Q97AT5</accession>
<protein>
    <submittedName>
        <fullName evidence="2">TVG0731430 protein</fullName>
    </submittedName>
</protein>
<dbReference type="KEGG" id="tvo:TVG0731430"/>
<evidence type="ECO:0000313" key="2">
    <source>
        <dbReference type="EMBL" id="BAB59866.1"/>
    </source>
</evidence>
<feature type="transmembrane region" description="Helical" evidence="1">
    <location>
        <begin position="31"/>
        <end position="51"/>
    </location>
</feature>
<dbReference type="EMBL" id="BA000011">
    <property type="protein sequence ID" value="BAB59866.1"/>
    <property type="molecule type" value="Genomic_DNA"/>
</dbReference>
<gene>
    <name evidence="2" type="ORF">TVG0731430</name>
</gene>
<proteinExistence type="predicted"/>
<dbReference type="Proteomes" id="UP000001017">
    <property type="component" value="Chromosome"/>
</dbReference>
<keyword evidence="3" id="KW-1185">Reference proteome</keyword>
<keyword evidence="1" id="KW-1133">Transmembrane helix</keyword>
<dbReference type="HOGENOM" id="CLU_2091429_0_0_2"/>
<evidence type="ECO:0000313" key="3">
    <source>
        <dbReference type="Proteomes" id="UP000001017"/>
    </source>
</evidence>
<reference evidence="2 3" key="2">
    <citation type="journal article" date="2000" name="Proc. Natl. Acad. Sci. U.S.A.">
        <title>Archaeal adaptation to higher temperatures revealed by genomic sequence of Thermoplasma volcanium.</title>
        <authorList>
            <person name="Kawashima T."/>
            <person name="Amano N."/>
            <person name="Koike H."/>
            <person name="Makino S."/>
            <person name="Higuchi S."/>
            <person name="Kawashima-Ohya Y."/>
            <person name="Watanabe K."/>
            <person name="Yamazaki M."/>
            <person name="Kanehori K."/>
            <person name="Kawamoto T."/>
            <person name="Nunoshiba T."/>
            <person name="Yamamoto Y."/>
            <person name="Aramaki H."/>
            <person name="Makino K."/>
            <person name="Suzuki M."/>
        </authorList>
    </citation>
    <scope>NUCLEOTIDE SEQUENCE [LARGE SCALE GENOMIC DNA]</scope>
    <source>
        <strain evidence="3">ATCC 51530 / DSM 4299 / JCM 9571 / NBRC 15438 / GSS1</strain>
    </source>
</reference>
<reference evidence="2 3" key="1">
    <citation type="journal article" date="1999" name="Proc. Jpn. Acad.">
        <title>Determination of the complete genomic DNA sequence of Thermoplasma volvanium GSS1.</title>
        <authorList>
            <person name="Kawashima T."/>
            <person name="Yamamoto Y."/>
            <person name="Aramaki H."/>
            <person name="Nunoshiba T."/>
            <person name="Kawamoto T."/>
            <person name="Watanabe K."/>
            <person name="Yamazaki M."/>
            <person name="Kanehori K."/>
            <person name="Amano N."/>
            <person name="Ohya Y."/>
            <person name="Makino K."/>
            <person name="Suzuki M."/>
        </authorList>
    </citation>
    <scope>NUCLEOTIDE SEQUENCE [LARGE SCALE GENOMIC DNA]</scope>
    <source>
        <strain evidence="3">ATCC 51530 / DSM 4299 / JCM 9571 / NBRC 15438 / GSS1</strain>
    </source>
</reference>
<sequence length="116" mass="14103">MYIFQLILLRNGFFVDINYILLLFKCEPIKRLLYVIICSVLICDFFTIHFIDYISNATRHRTKFRTMLIKLVQDIMMVNRNRLHRRFKFILYRSLTLMTDGRSSFPYHLEQAKLSN</sequence>
<keyword evidence="1" id="KW-0472">Membrane</keyword>
<dbReference type="AlphaFoldDB" id="Q97AT5"/>
<name>Q97AT5_THEVO</name>
<dbReference type="PaxDb" id="273116-14324940"/>